<dbReference type="Proteomes" id="UP000588604">
    <property type="component" value="Unassembled WGS sequence"/>
</dbReference>
<reference evidence="1 2" key="1">
    <citation type="submission" date="2020-08" db="EMBL/GenBank/DDBJ databases">
        <title>Genomic Encyclopedia of Type Strains, Phase IV (KMG-IV): sequencing the most valuable type-strain genomes for metagenomic binning, comparative biology and taxonomic classification.</title>
        <authorList>
            <person name="Goeker M."/>
        </authorList>
    </citation>
    <scope>NUCLEOTIDE SEQUENCE [LARGE SCALE GENOMIC DNA]</scope>
    <source>
        <strain evidence="1 2">DSM 102044</strain>
    </source>
</reference>
<dbReference type="EMBL" id="JACIJO010000001">
    <property type="protein sequence ID" value="MBB6325660.1"/>
    <property type="molecule type" value="Genomic_DNA"/>
</dbReference>
<organism evidence="1 2">
    <name type="scientific">Algoriphagus iocasae</name>
    <dbReference type="NCBI Taxonomy" id="1836499"/>
    <lineage>
        <taxon>Bacteria</taxon>
        <taxon>Pseudomonadati</taxon>
        <taxon>Bacteroidota</taxon>
        <taxon>Cytophagia</taxon>
        <taxon>Cytophagales</taxon>
        <taxon>Cyclobacteriaceae</taxon>
        <taxon>Algoriphagus</taxon>
    </lineage>
</organism>
<dbReference type="RefSeq" id="WP_184494074.1">
    <property type="nucleotide sequence ID" value="NZ_JACIJO010000001.1"/>
</dbReference>
<evidence type="ECO:0000313" key="2">
    <source>
        <dbReference type="Proteomes" id="UP000588604"/>
    </source>
</evidence>
<accession>A0A841ME95</accession>
<gene>
    <name evidence="1" type="ORF">FHS59_001275</name>
</gene>
<dbReference type="AlphaFoldDB" id="A0A841ME95"/>
<evidence type="ECO:0000313" key="1">
    <source>
        <dbReference type="EMBL" id="MBB6325660.1"/>
    </source>
</evidence>
<comment type="caution">
    <text evidence="1">The sequence shown here is derived from an EMBL/GenBank/DDBJ whole genome shotgun (WGS) entry which is preliminary data.</text>
</comment>
<name>A0A841ME95_9BACT</name>
<sequence>MKLFYITGVIFTLPIFNCFSQENDKKLVFGKPLYDYNVKSINPFQDQSPYSQLKSLQEENGRFIPLNREIEFYKAPILEPREMPMARLESDDRMPMKHFDSELNYTILTKPLK</sequence>
<proteinExistence type="predicted"/>
<keyword evidence="2" id="KW-1185">Reference proteome</keyword>
<protein>
    <submittedName>
        <fullName evidence="1">Uncharacterized protein</fullName>
    </submittedName>
</protein>